<dbReference type="Gene3D" id="3.40.50.1700">
    <property type="entry name" value="Glycoside hydrolase family 3 C-terminal domain"/>
    <property type="match status" value="1"/>
</dbReference>
<dbReference type="Proteomes" id="UP001595793">
    <property type="component" value="Unassembled WGS sequence"/>
</dbReference>
<dbReference type="InterPro" id="IPR001764">
    <property type="entry name" value="Glyco_hydro_3_N"/>
</dbReference>
<keyword evidence="10" id="KW-1185">Reference proteome</keyword>
<evidence type="ECO:0000256" key="6">
    <source>
        <dbReference type="ARBA" id="ARBA00023295"/>
    </source>
</evidence>
<evidence type="ECO:0000256" key="4">
    <source>
        <dbReference type="ARBA" id="ARBA00022729"/>
    </source>
</evidence>
<keyword evidence="5 9" id="KW-0378">Hydrolase</keyword>
<proteinExistence type="inferred from homology"/>
<evidence type="ECO:0000313" key="9">
    <source>
        <dbReference type="EMBL" id="MFC4027361.1"/>
    </source>
</evidence>
<dbReference type="InterPro" id="IPR036962">
    <property type="entry name" value="Glyco_hydro_3_N_sf"/>
</dbReference>
<feature type="domain" description="Glycoside hydrolase family 3 C-terminal" evidence="8">
    <location>
        <begin position="512"/>
        <end position="755"/>
    </location>
</feature>
<dbReference type="InterPro" id="IPR002772">
    <property type="entry name" value="Glyco_hydro_3_C"/>
</dbReference>
<protein>
    <recommendedName>
        <fullName evidence="3">beta-glucosidase</fullName>
        <ecNumber evidence="3">3.2.1.21</ecNumber>
    </recommendedName>
</protein>
<dbReference type="Pfam" id="PF01915">
    <property type="entry name" value="Glyco_hydro_3_C"/>
    <property type="match status" value="1"/>
</dbReference>
<sequence>MKTKTCLVLSLALGIQMGFSQQNDIKTVTSKSGTVLKYHKDFGVKIIKDGKESFKDLNQNGKLDAYEDWRLPVEERAKDLASKMTVEQIAGLMLYSQHQSIPSGEVGFGAGTYDGKPFSKSGAKASAISDQQKQFLKDDELRHVLLTAVKSPEVAAKWNNNVQAYVEGLGLGIPANNSSDPRNTATVTSEFNAGAGGTISLWPDGLAMGATFDPELVKQFGEIAAQEYRALGITTALSPQVDLGTEPRWYRIAYVFSESPELVKAMGKAYIEGFQTSDKDSEINNGWGYQSVNAMVKHWPGGGPEEGGRDAHWAMGKFAVYPGDNFKDHLKPFTEGAFKLDGGTEKAAAVMPYYTISFGRDDIYNENVGNGFSKYMITELLRDQYGYDGVVCTDWLITSDEGATPATFAGKPWGTEELSVAERHYKVLKAGVDQFGGNNQKGPVLEAYQMGVEEFGEDYMRKRFERSAVRLLKNIFRTGLFENPYLDVEETKAIVGNSEFMQAGYDAQVKSVVMLKNKNQVLPVKEKQSVYIPKIYTPVTTDWWGNPTPAKLDYPVDIELIKNYYNVTDNPKEGDFALVFVKNPQTKEAGYSEVDRKEGGNGYVPISLQYETYTATTAREHSIAAGDPVIDPEIKDRSYKGKTSTSSNIMDLRTIEDTKMLMGDKPVIVSVTANKPMIFSEFESKVDGIVLSFGISTQAVMDIVSGKEEPSGLLPLQMPANMETVEAQKEDVPFDMIPYKDSEGNTYDFGYGLDWDGVIKDERTLKFKK</sequence>
<comment type="catalytic activity">
    <reaction evidence="1">
        <text>Hydrolysis of terminal, non-reducing beta-D-glucosyl residues with release of beta-D-glucose.</text>
        <dbReference type="EC" id="3.2.1.21"/>
    </reaction>
</comment>
<dbReference type="InterPro" id="IPR036881">
    <property type="entry name" value="Glyco_hydro_3_C_sf"/>
</dbReference>
<dbReference type="SUPFAM" id="SSF52279">
    <property type="entry name" value="Beta-D-glucan exohydrolase, C-terminal domain"/>
    <property type="match status" value="1"/>
</dbReference>
<dbReference type="InterPro" id="IPR051915">
    <property type="entry name" value="Cellulose_Degrad_GH3"/>
</dbReference>
<dbReference type="PANTHER" id="PTHR30620">
    <property type="entry name" value="PERIPLASMIC BETA-GLUCOSIDASE-RELATED"/>
    <property type="match status" value="1"/>
</dbReference>
<evidence type="ECO:0000256" key="1">
    <source>
        <dbReference type="ARBA" id="ARBA00000448"/>
    </source>
</evidence>
<dbReference type="Pfam" id="PF00933">
    <property type="entry name" value="Glyco_hydro_3"/>
    <property type="match status" value="1"/>
</dbReference>
<dbReference type="EC" id="3.2.1.21" evidence="3"/>
<dbReference type="SUPFAM" id="SSF51445">
    <property type="entry name" value="(Trans)glycosidases"/>
    <property type="match status" value="1"/>
</dbReference>
<feature type="domain" description="Glycoside hydrolase family 3 N-terminal" evidence="7">
    <location>
        <begin position="127"/>
        <end position="433"/>
    </location>
</feature>
<evidence type="ECO:0000256" key="3">
    <source>
        <dbReference type="ARBA" id="ARBA00012744"/>
    </source>
</evidence>
<dbReference type="InterPro" id="IPR017853">
    <property type="entry name" value="GH"/>
</dbReference>
<dbReference type="Gene3D" id="3.20.20.300">
    <property type="entry name" value="Glycoside hydrolase, family 3, N-terminal domain"/>
    <property type="match status" value="1"/>
</dbReference>
<name>A0ABV8HAY0_9FLAO</name>
<dbReference type="PRINTS" id="PR00133">
    <property type="entry name" value="GLHYDRLASE3"/>
</dbReference>
<gene>
    <name evidence="9" type="ORF">ACFOS1_08090</name>
</gene>
<dbReference type="PANTHER" id="PTHR30620:SF16">
    <property type="entry name" value="LYSOSOMAL BETA GLUCOSIDASE"/>
    <property type="match status" value="1"/>
</dbReference>
<evidence type="ECO:0000259" key="8">
    <source>
        <dbReference type="Pfam" id="PF01915"/>
    </source>
</evidence>
<evidence type="ECO:0000259" key="7">
    <source>
        <dbReference type="Pfam" id="PF00933"/>
    </source>
</evidence>
<evidence type="ECO:0000256" key="2">
    <source>
        <dbReference type="ARBA" id="ARBA00005336"/>
    </source>
</evidence>
<accession>A0ABV8HAY0</accession>
<evidence type="ECO:0000256" key="5">
    <source>
        <dbReference type="ARBA" id="ARBA00022801"/>
    </source>
</evidence>
<keyword evidence="4" id="KW-0732">Signal</keyword>
<dbReference type="RefSeq" id="WP_290234327.1">
    <property type="nucleotide sequence ID" value="NZ_JAUFPZ010000002.1"/>
</dbReference>
<evidence type="ECO:0000313" key="10">
    <source>
        <dbReference type="Proteomes" id="UP001595793"/>
    </source>
</evidence>
<keyword evidence="6" id="KW-0326">Glycosidase</keyword>
<organism evidence="9 10">
    <name type="scientific">Zunongwangia endophytica</name>
    <dbReference type="NCBI Taxonomy" id="1808945"/>
    <lineage>
        <taxon>Bacteria</taxon>
        <taxon>Pseudomonadati</taxon>
        <taxon>Bacteroidota</taxon>
        <taxon>Flavobacteriia</taxon>
        <taxon>Flavobacteriales</taxon>
        <taxon>Flavobacteriaceae</taxon>
        <taxon>Zunongwangia</taxon>
    </lineage>
</organism>
<reference evidence="10" key="1">
    <citation type="journal article" date="2019" name="Int. J. Syst. Evol. Microbiol.">
        <title>The Global Catalogue of Microorganisms (GCM) 10K type strain sequencing project: providing services to taxonomists for standard genome sequencing and annotation.</title>
        <authorList>
            <consortium name="The Broad Institute Genomics Platform"/>
            <consortium name="The Broad Institute Genome Sequencing Center for Infectious Disease"/>
            <person name="Wu L."/>
            <person name="Ma J."/>
        </authorList>
    </citation>
    <scope>NUCLEOTIDE SEQUENCE [LARGE SCALE GENOMIC DNA]</scope>
    <source>
        <strain evidence="10">CECT 9128</strain>
    </source>
</reference>
<comment type="caution">
    <text evidence="9">The sequence shown here is derived from an EMBL/GenBank/DDBJ whole genome shotgun (WGS) entry which is preliminary data.</text>
</comment>
<dbReference type="GO" id="GO:0016787">
    <property type="term" value="F:hydrolase activity"/>
    <property type="evidence" value="ECO:0007669"/>
    <property type="project" value="UniProtKB-KW"/>
</dbReference>
<dbReference type="EMBL" id="JBHSAS010000006">
    <property type="protein sequence ID" value="MFC4027361.1"/>
    <property type="molecule type" value="Genomic_DNA"/>
</dbReference>
<comment type="similarity">
    <text evidence="2">Belongs to the glycosyl hydrolase 3 family.</text>
</comment>